<feature type="transmembrane region" description="Helical" evidence="10">
    <location>
        <begin position="29"/>
        <end position="51"/>
    </location>
</feature>
<dbReference type="PANTHER" id="PTHR30477">
    <property type="entry name" value="ABC-TRANSPORTER METAL-BINDING PROTEIN"/>
    <property type="match status" value="1"/>
</dbReference>
<evidence type="ECO:0000256" key="2">
    <source>
        <dbReference type="ARBA" id="ARBA00008034"/>
    </source>
</evidence>
<feature type="region of interest" description="Disordered" evidence="9">
    <location>
        <begin position="284"/>
        <end position="313"/>
    </location>
</feature>
<comment type="similarity">
    <text evidence="2 8">Belongs to the ABC-3 integral membrane protein family.</text>
</comment>
<dbReference type="CDD" id="cd06550">
    <property type="entry name" value="TM_ABC_iron-siderophores_like"/>
    <property type="match status" value="1"/>
</dbReference>
<dbReference type="InterPro" id="IPR001626">
    <property type="entry name" value="ABC_TroCD"/>
</dbReference>
<protein>
    <recommendedName>
        <fullName evidence="13">Zinc ABC transporter permease</fullName>
    </recommendedName>
</protein>
<keyword evidence="12" id="KW-1185">Reference proteome</keyword>
<feature type="transmembrane region" description="Helical" evidence="10">
    <location>
        <begin position="58"/>
        <end position="78"/>
    </location>
</feature>
<dbReference type="SUPFAM" id="SSF81345">
    <property type="entry name" value="ABC transporter involved in vitamin B12 uptake, BtuC"/>
    <property type="match status" value="1"/>
</dbReference>
<keyword evidence="6 10" id="KW-1133">Transmembrane helix</keyword>
<evidence type="ECO:0000256" key="4">
    <source>
        <dbReference type="ARBA" id="ARBA00022475"/>
    </source>
</evidence>
<evidence type="ECO:0000256" key="8">
    <source>
        <dbReference type="RuleBase" id="RU003943"/>
    </source>
</evidence>
<dbReference type="Gene3D" id="1.10.3470.10">
    <property type="entry name" value="ABC transporter involved in vitamin B12 uptake, BtuC"/>
    <property type="match status" value="1"/>
</dbReference>
<gene>
    <name evidence="11" type="ORF">MANAM107_09220</name>
</gene>
<keyword evidence="4" id="KW-1003">Cell membrane</keyword>
<feature type="transmembrane region" description="Helical" evidence="10">
    <location>
        <begin position="147"/>
        <end position="167"/>
    </location>
</feature>
<keyword evidence="7 10" id="KW-0472">Membrane</keyword>
<evidence type="ECO:0000256" key="6">
    <source>
        <dbReference type="ARBA" id="ARBA00022989"/>
    </source>
</evidence>
<evidence type="ECO:0000256" key="5">
    <source>
        <dbReference type="ARBA" id="ARBA00022692"/>
    </source>
</evidence>
<name>A0ABM7U9G5_9ACTO</name>
<feature type="transmembrane region" description="Helical" evidence="10">
    <location>
        <begin position="256"/>
        <end position="276"/>
    </location>
</feature>
<keyword evidence="3 8" id="KW-0813">Transport</keyword>
<dbReference type="Pfam" id="PF00950">
    <property type="entry name" value="ABC-3"/>
    <property type="match status" value="1"/>
</dbReference>
<dbReference type="RefSeq" id="WP_223911706.1">
    <property type="nucleotide sequence ID" value="NZ_AP025017.1"/>
</dbReference>
<accession>A0ABM7U9G5</accession>
<evidence type="ECO:0000313" key="11">
    <source>
        <dbReference type="EMBL" id="BDA64088.1"/>
    </source>
</evidence>
<evidence type="ECO:0000256" key="1">
    <source>
        <dbReference type="ARBA" id="ARBA00004651"/>
    </source>
</evidence>
<dbReference type="InterPro" id="IPR037294">
    <property type="entry name" value="ABC_BtuC-like"/>
</dbReference>
<sequence>MSLVLAVALLAVVTALTCALPGTFLVLRHQSMLVEAMSHAVLPGIALGALISGTTRSPVMVVAASLMGLVVVLGAEQLRRSGLVGGDADQGLVFPALFAVGVIMLSTSLSKVHISQNTVLTGDLNLLALTPGRLVVGRYDLGPSTMWSLLAVLALTAVYLIAFYPVLKVTTFDPITARTMGLPVQWVDLGLMLLVSLTVVVAFSTAGAILVVALMVVPPATALLVARSLPGMIALSLAVAAGSALLGFWVALRLDLATSSMMAVVDGVVFLAVLILTQGGGRRRARNSLTGQVPQPPDGVVARRTPASRISEG</sequence>
<dbReference type="Proteomes" id="UP000824496">
    <property type="component" value="Chromosome"/>
</dbReference>
<dbReference type="PANTHER" id="PTHR30477:SF8">
    <property type="entry name" value="METAL TRANSPORT SYSTEM MEMBRANE PROTEIN CT_070-RELATED"/>
    <property type="match status" value="1"/>
</dbReference>
<feature type="transmembrane region" description="Helical" evidence="10">
    <location>
        <begin position="90"/>
        <end position="109"/>
    </location>
</feature>
<comment type="subcellular location">
    <subcellularLocation>
        <location evidence="1 8">Cell membrane</location>
        <topology evidence="1 8">Multi-pass membrane protein</topology>
    </subcellularLocation>
</comment>
<reference evidence="11 12" key="1">
    <citation type="submission" date="2021-08" db="EMBL/GenBank/DDBJ databases">
        <title>Whole genome sequence of novel Actinomyces species strain MAS-1.</title>
        <authorList>
            <person name="Saito M."/>
            <person name="Kuwahara N."/>
            <person name="Takizawa T."/>
            <person name="Gotouda H."/>
            <person name="Ochiai T."/>
        </authorList>
    </citation>
    <scope>NUCLEOTIDE SEQUENCE [LARGE SCALE GENOMIC DNA]</scope>
    <source>
        <strain evidence="11 12">MAS-1</strain>
    </source>
</reference>
<proteinExistence type="inferred from homology"/>
<feature type="transmembrane region" description="Helical" evidence="10">
    <location>
        <begin position="187"/>
        <end position="217"/>
    </location>
</feature>
<evidence type="ECO:0000313" key="12">
    <source>
        <dbReference type="Proteomes" id="UP000824496"/>
    </source>
</evidence>
<dbReference type="EMBL" id="AP025017">
    <property type="protein sequence ID" value="BDA64088.1"/>
    <property type="molecule type" value="Genomic_DNA"/>
</dbReference>
<organism evidence="11 12">
    <name type="scientific">Actinomyces capricornis</name>
    <dbReference type="NCBI Taxonomy" id="2755559"/>
    <lineage>
        <taxon>Bacteria</taxon>
        <taxon>Bacillati</taxon>
        <taxon>Actinomycetota</taxon>
        <taxon>Actinomycetes</taxon>
        <taxon>Actinomycetales</taxon>
        <taxon>Actinomycetaceae</taxon>
        <taxon>Actinomyces</taxon>
    </lineage>
</organism>
<evidence type="ECO:0000256" key="7">
    <source>
        <dbReference type="ARBA" id="ARBA00023136"/>
    </source>
</evidence>
<feature type="transmembrane region" description="Helical" evidence="10">
    <location>
        <begin position="229"/>
        <end position="250"/>
    </location>
</feature>
<keyword evidence="5 8" id="KW-0812">Transmembrane</keyword>
<evidence type="ECO:0008006" key="13">
    <source>
        <dbReference type="Google" id="ProtNLM"/>
    </source>
</evidence>
<evidence type="ECO:0000256" key="10">
    <source>
        <dbReference type="SAM" id="Phobius"/>
    </source>
</evidence>
<evidence type="ECO:0000256" key="9">
    <source>
        <dbReference type="SAM" id="MobiDB-lite"/>
    </source>
</evidence>
<evidence type="ECO:0000256" key="3">
    <source>
        <dbReference type="ARBA" id="ARBA00022448"/>
    </source>
</evidence>